<feature type="compositionally biased region" description="Low complexity" evidence="1">
    <location>
        <begin position="9"/>
        <end position="28"/>
    </location>
</feature>
<reference evidence="2 3" key="1">
    <citation type="submission" date="2018-08" db="EMBL/GenBank/DDBJ databases">
        <title>Actinomadura spongicola sp. nov., isolated from marine sponge Leucetta chagosensis.</title>
        <authorList>
            <person name="Li L."/>
            <person name="Lin H.W."/>
        </authorList>
    </citation>
    <scope>NUCLEOTIDE SEQUENCE [LARGE SCALE GENOMIC DNA]</scope>
    <source>
        <strain evidence="2 3">LHW52907</strain>
    </source>
</reference>
<dbReference type="EMBL" id="QVNQ01000002">
    <property type="protein sequence ID" value="RFS86368.1"/>
    <property type="molecule type" value="Genomic_DNA"/>
</dbReference>
<keyword evidence="3" id="KW-1185">Reference proteome</keyword>
<feature type="compositionally biased region" description="Basic and acidic residues" evidence="1">
    <location>
        <begin position="29"/>
        <end position="38"/>
    </location>
</feature>
<accession>A0A372GLX4</accession>
<gene>
    <name evidence="2" type="ORF">D0T12_07165</name>
</gene>
<dbReference type="Proteomes" id="UP000262882">
    <property type="component" value="Unassembled WGS sequence"/>
</dbReference>
<comment type="caution">
    <text evidence="2">The sequence shown here is derived from an EMBL/GenBank/DDBJ whole genome shotgun (WGS) entry which is preliminary data.</text>
</comment>
<evidence type="ECO:0000256" key="1">
    <source>
        <dbReference type="SAM" id="MobiDB-lite"/>
    </source>
</evidence>
<proteinExistence type="predicted"/>
<evidence type="ECO:0000313" key="3">
    <source>
        <dbReference type="Proteomes" id="UP000262882"/>
    </source>
</evidence>
<dbReference type="AlphaFoldDB" id="A0A372GLX4"/>
<name>A0A372GLX4_9ACTN</name>
<protein>
    <submittedName>
        <fullName evidence="2">Uncharacterized protein</fullName>
    </submittedName>
</protein>
<sequence>MPDGPSSDAASKAEAGKPAAKPKSQPKSQPKDKSRPVAKDGTNVHACLDARCEVEVRNGQEIQLDGRYGVEEIEVELNGGQATLFVRGNGSTAIASMATTQPGPATAINGVRISAYQVDHDRIILNISHA</sequence>
<feature type="region of interest" description="Disordered" evidence="1">
    <location>
        <begin position="1"/>
        <end position="42"/>
    </location>
</feature>
<evidence type="ECO:0000313" key="2">
    <source>
        <dbReference type="EMBL" id="RFS86368.1"/>
    </source>
</evidence>
<organism evidence="2 3">
    <name type="scientific">Actinomadura spongiicola</name>
    <dbReference type="NCBI Taxonomy" id="2303421"/>
    <lineage>
        <taxon>Bacteria</taxon>
        <taxon>Bacillati</taxon>
        <taxon>Actinomycetota</taxon>
        <taxon>Actinomycetes</taxon>
        <taxon>Streptosporangiales</taxon>
        <taxon>Thermomonosporaceae</taxon>
        <taxon>Actinomadura</taxon>
    </lineage>
</organism>